<reference evidence="3 4" key="1">
    <citation type="submission" date="2017-09" db="EMBL/GenBank/DDBJ databases">
        <title>Bacterial strain isolated from the female urinary microbiota.</title>
        <authorList>
            <person name="Thomas-White K."/>
            <person name="Kumar N."/>
            <person name="Forster S."/>
            <person name="Putonti C."/>
            <person name="Lawley T."/>
            <person name="Wolfe A.J."/>
        </authorList>
    </citation>
    <scope>NUCLEOTIDE SEQUENCE [LARGE SCALE GENOMIC DNA]</scope>
    <source>
        <strain evidence="3 4">UMB0852</strain>
    </source>
</reference>
<protein>
    <submittedName>
        <fullName evidence="3">Acetaldehyde dehydrogenase</fullName>
    </submittedName>
</protein>
<feature type="domain" description="Aldehyde dehydrogenase" evidence="2">
    <location>
        <begin position="8"/>
        <end position="269"/>
    </location>
</feature>
<dbReference type="GO" id="GO:0016620">
    <property type="term" value="F:oxidoreductase activity, acting on the aldehyde or oxo group of donors, NAD or NADP as acceptor"/>
    <property type="evidence" value="ECO:0007669"/>
    <property type="project" value="InterPro"/>
</dbReference>
<evidence type="ECO:0000313" key="3">
    <source>
        <dbReference type="EMBL" id="PMC58440.1"/>
    </source>
</evidence>
<dbReference type="Pfam" id="PF00171">
    <property type="entry name" value="Aldedh"/>
    <property type="match status" value="1"/>
</dbReference>
<dbReference type="Gene3D" id="3.40.309.10">
    <property type="entry name" value="Aldehyde Dehydrogenase, Chain A, domain 2"/>
    <property type="match status" value="1"/>
</dbReference>
<evidence type="ECO:0000259" key="2">
    <source>
        <dbReference type="Pfam" id="PF00171"/>
    </source>
</evidence>
<accession>A0A2N6SN08</accession>
<dbReference type="InterPro" id="IPR016163">
    <property type="entry name" value="Ald_DH_C"/>
</dbReference>
<dbReference type="EMBL" id="PNHE01000014">
    <property type="protein sequence ID" value="PMC58440.1"/>
    <property type="molecule type" value="Genomic_DNA"/>
</dbReference>
<sequence>MLLDKNISVDQLIELASTAQKEYSTFDQEAVDQVVEAMATSATTQAEYLATLAHEETGFGNVKDKTTKNLFASQTIYDYLKDKPSVGIYEKDEEKKIYKVARPIGVIAALIPMTNPTSTVISKVLNALKARNSIILSPHPRAEKAIIETAKLLNDAAVSAGAPENLIQVLVSPTLEKTQELLHHEGIGLNLATGGTPMVKAAYASGNPTIGVGGGNTPIIIDEGADLAFAAKTIVDSKTFDYGVICSSDQHIITLRSIEDEVKEGLKEQKVYFLTEEETKKIDELIFLKPGVKNIDVVGQPAHKIAKMAGIYTPEDTSLLLAYAPEDVSIESCFTREVLGPVLGFHLVDDFDAAVDKANDLLEQEGKGHTSVLFSNNQDHIEKYGIEVNCSRNLVNTQGVLGSIGAITNLPPSLTLGVGTEGGGSLTHNVAYEDYFNTVYVAFGE</sequence>
<dbReference type="STRING" id="84521.SAMN04487994_10625"/>
<organism evidence="3 4">
    <name type="scientific">Dolosicoccus paucivorans</name>
    <dbReference type="NCBI Taxonomy" id="84521"/>
    <lineage>
        <taxon>Bacteria</taxon>
        <taxon>Bacillati</taxon>
        <taxon>Bacillota</taxon>
        <taxon>Bacilli</taxon>
        <taxon>Lactobacillales</taxon>
        <taxon>Aerococcaceae</taxon>
        <taxon>Dolosicoccus</taxon>
    </lineage>
</organism>
<dbReference type="InterPro" id="IPR015590">
    <property type="entry name" value="Aldehyde_DH_dom"/>
</dbReference>
<dbReference type="InterPro" id="IPR016161">
    <property type="entry name" value="Ald_DH/histidinol_DH"/>
</dbReference>
<dbReference type="InterPro" id="IPR016162">
    <property type="entry name" value="Ald_DH_N"/>
</dbReference>
<evidence type="ECO:0000256" key="1">
    <source>
        <dbReference type="ARBA" id="ARBA00023002"/>
    </source>
</evidence>
<evidence type="ECO:0000313" key="4">
    <source>
        <dbReference type="Proteomes" id="UP000235682"/>
    </source>
</evidence>
<dbReference type="PANTHER" id="PTHR11699">
    <property type="entry name" value="ALDEHYDE DEHYDROGENASE-RELATED"/>
    <property type="match status" value="1"/>
</dbReference>
<comment type="caution">
    <text evidence="3">The sequence shown here is derived from an EMBL/GenBank/DDBJ whole genome shotgun (WGS) entry which is preliminary data.</text>
</comment>
<dbReference type="OrthoDB" id="9815791at2"/>
<keyword evidence="1" id="KW-0560">Oxidoreductase</keyword>
<dbReference type="RefSeq" id="WP_102227795.1">
    <property type="nucleotide sequence ID" value="NZ_PNFY01000018.1"/>
</dbReference>
<dbReference type="CDD" id="cd07122">
    <property type="entry name" value="ALDH_F20_ACDH"/>
    <property type="match status" value="1"/>
</dbReference>
<proteinExistence type="predicted"/>
<keyword evidence="4" id="KW-1185">Reference proteome</keyword>
<dbReference type="AlphaFoldDB" id="A0A2N6SN08"/>
<gene>
    <name evidence="3" type="ORF">CJ205_04420</name>
</gene>
<dbReference type="SUPFAM" id="SSF53720">
    <property type="entry name" value="ALDH-like"/>
    <property type="match status" value="1"/>
</dbReference>
<dbReference type="Proteomes" id="UP000235682">
    <property type="component" value="Unassembled WGS sequence"/>
</dbReference>
<name>A0A2N6SN08_9LACT</name>
<dbReference type="Gene3D" id="3.40.605.10">
    <property type="entry name" value="Aldehyde Dehydrogenase, Chain A, domain 1"/>
    <property type="match status" value="1"/>
</dbReference>